<reference evidence="2 3" key="1">
    <citation type="submission" date="2016-10" db="EMBL/GenBank/DDBJ databases">
        <authorList>
            <person name="Varghese N."/>
            <person name="Submissions S."/>
        </authorList>
    </citation>
    <scope>NUCLEOTIDE SEQUENCE [LARGE SCALE GENOMIC DNA]</scope>
    <source>
        <strain evidence="3">YIM D21,KCTC 23444,ACCC 10710</strain>
    </source>
</reference>
<evidence type="ECO:0000313" key="2">
    <source>
        <dbReference type="EMBL" id="SFE40993.1"/>
    </source>
</evidence>
<accession>A0A1I2ADE7</accession>
<name>A0A1I2ADE7_9RHOB</name>
<dbReference type="SUPFAM" id="SSF48452">
    <property type="entry name" value="TPR-like"/>
    <property type="match status" value="1"/>
</dbReference>
<sequence>MTLTAILRAGALGAVAFGLASCAGAPTGGSGEFRKGYTAARTALEAGRYDSAERGYMKLVPEAGALTPRIRLEYAHTLLRAEDYARARSEAQRLVVALDGQNRLAALAVQATAEHELGLVAMTAGDRDAARTLMTSARTGMTEVLANAPDLDPAGALAGRNTSLGVQLERLG</sequence>
<dbReference type="InterPro" id="IPR011990">
    <property type="entry name" value="TPR-like_helical_dom_sf"/>
</dbReference>
<keyword evidence="3" id="KW-1185">Reference proteome</keyword>
<evidence type="ECO:0000256" key="1">
    <source>
        <dbReference type="SAM" id="SignalP"/>
    </source>
</evidence>
<dbReference type="Gene3D" id="1.25.40.10">
    <property type="entry name" value="Tetratricopeptide repeat domain"/>
    <property type="match status" value="1"/>
</dbReference>
<feature type="signal peptide" evidence="1">
    <location>
        <begin position="1"/>
        <end position="25"/>
    </location>
</feature>
<evidence type="ECO:0008006" key="4">
    <source>
        <dbReference type="Google" id="ProtNLM"/>
    </source>
</evidence>
<dbReference type="Proteomes" id="UP000325289">
    <property type="component" value="Unassembled WGS sequence"/>
</dbReference>
<feature type="chain" id="PRO_5009302090" description="Tetratricopeptide repeat-containing protein" evidence="1">
    <location>
        <begin position="26"/>
        <end position="172"/>
    </location>
</feature>
<protein>
    <recommendedName>
        <fullName evidence="4">Tetratricopeptide repeat-containing protein</fullName>
    </recommendedName>
</protein>
<keyword evidence="1" id="KW-0732">Signal</keyword>
<gene>
    <name evidence="2" type="ORF">SAMN04515678_109158</name>
</gene>
<evidence type="ECO:0000313" key="3">
    <source>
        <dbReference type="Proteomes" id="UP000325289"/>
    </source>
</evidence>
<organism evidence="2 3">
    <name type="scientific">Roseivivax sediminis</name>
    <dbReference type="NCBI Taxonomy" id="936889"/>
    <lineage>
        <taxon>Bacteria</taxon>
        <taxon>Pseudomonadati</taxon>
        <taxon>Pseudomonadota</taxon>
        <taxon>Alphaproteobacteria</taxon>
        <taxon>Rhodobacterales</taxon>
        <taxon>Roseobacteraceae</taxon>
        <taxon>Roseivivax</taxon>
    </lineage>
</organism>
<dbReference type="EMBL" id="FOMS01000009">
    <property type="protein sequence ID" value="SFE40993.1"/>
    <property type="molecule type" value="Genomic_DNA"/>
</dbReference>
<proteinExistence type="predicted"/>
<dbReference type="OrthoDB" id="7862771at2"/>
<dbReference type="AlphaFoldDB" id="A0A1I2ADE7"/>
<dbReference type="RefSeq" id="WP_149756733.1">
    <property type="nucleotide sequence ID" value="NZ_FOMS01000009.1"/>
</dbReference>